<keyword evidence="4" id="KW-1185">Reference proteome</keyword>
<proteinExistence type="predicted"/>
<dbReference type="PANTHER" id="PTHR42831:SF3">
    <property type="entry name" value="1,2-PHENYLACETYL-COA EPOXIDASE, SUBUNIT D-RELATED"/>
    <property type="match status" value="1"/>
</dbReference>
<dbReference type="Pfam" id="PF01883">
    <property type="entry name" value="FeS_assembly_P"/>
    <property type="match status" value="1"/>
</dbReference>
<gene>
    <name evidence="3" type="ORF">KSZ_24580</name>
</gene>
<dbReference type="Pfam" id="PF23451">
    <property type="entry name" value="Zn_ribbon_PaaD"/>
    <property type="match status" value="1"/>
</dbReference>
<dbReference type="SUPFAM" id="SSF117916">
    <property type="entry name" value="Fe-S cluster assembly (FSCA) domain-like"/>
    <property type="match status" value="1"/>
</dbReference>
<dbReference type="EMBL" id="BNJJ01000006">
    <property type="protein sequence ID" value="GHO84452.1"/>
    <property type="molecule type" value="Genomic_DNA"/>
</dbReference>
<name>A0ABQ3VE75_9CHLR</name>
<comment type="caution">
    <text evidence="3">The sequence shown here is derived from an EMBL/GenBank/DDBJ whole genome shotgun (WGS) entry which is preliminary data.</text>
</comment>
<organism evidence="3 4">
    <name type="scientific">Dictyobacter formicarum</name>
    <dbReference type="NCBI Taxonomy" id="2778368"/>
    <lineage>
        <taxon>Bacteria</taxon>
        <taxon>Bacillati</taxon>
        <taxon>Chloroflexota</taxon>
        <taxon>Ktedonobacteria</taxon>
        <taxon>Ktedonobacterales</taxon>
        <taxon>Dictyobacteraceae</taxon>
        <taxon>Dictyobacter</taxon>
    </lineage>
</organism>
<dbReference type="InterPro" id="IPR034904">
    <property type="entry name" value="FSCA_dom_sf"/>
</dbReference>
<reference evidence="3 4" key="1">
    <citation type="journal article" date="2021" name="Int. J. Syst. Evol. Microbiol.">
        <title>Reticulibacter mediterranei gen. nov., sp. nov., within the new family Reticulibacteraceae fam. nov., and Ktedonospora formicarum gen. nov., sp. nov., Ktedonobacter robiniae sp. nov., Dictyobacter formicarum sp. nov. and Dictyobacter arantiisoli sp. nov., belonging to the class Ktedonobacteria.</title>
        <authorList>
            <person name="Yabe S."/>
            <person name="Zheng Y."/>
            <person name="Wang C.M."/>
            <person name="Sakai Y."/>
            <person name="Abe K."/>
            <person name="Yokota A."/>
            <person name="Donadio S."/>
            <person name="Cavaletti L."/>
            <person name="Monciardini P."/>
        </authorList>
    </citation>
    <scope>NUCLEOTIDE SEQUENCE [LARGE SCALE GENOMIC DNA]</scope>
    <source>
        <strain evidence="3 4">SOSP1-9</strain>
    </source>
</reference>
<dbReference type="InterPro" id="IPR056572">
    <property type="entry name" value="Zn_ribbon_PaaD"/>
</dbReference>
<feature type="domain" description="MIP18 family-like" evidence="1">
    <location>
        <begin position="15"/>
        <end position="89"/>
    </location>
</feature>
<evidence type="ECO:0000259" key="2">
    <source>
        <dbReference type="Pfam" id="PF23451"/>
    </source>
</evidence>
<dbReference type="InterPro" id="IPR011883">
    <property type="entry name" value="PaaD-like"/>
</dbReference>
<evidence type="ECO:0000313" key="3">
    <source>
        <dbReference type="EMBL" id="GHO84452.1"/>
    </source>
</evidence>
<dbReference type="Gene3D" id="3.30.300.130">
    <property type="entry name" value="Fe-S cluster assembly (FSCA)"/>
    <property type="match status" value="1"/>
</dbReference>
<evidence type="ECO:0000313" key="4">
    <source>
        <dbReference type="Proteomes" id="UP000635565"/>
    </source>
</evidence>
<dbReference type="InterPro" id="IPR002744">
    <property type="entry name" value="MIP18-like"/>
</dbReference>
<dbReference type="InterPro" id="IPR052339">
    <property type="entry name" value="Fe-S_Maturation_MIP18"/>
</dbReference>
<protein>
    <submittedName>
        <fullName evidence="3">Phenylacetate-CoA oxygenase subunit PaaJ</fullName>
    </submittedName>
</protein>
<dbReference type="PANTHER" id="PTHR42831">
    <property type="entry name" value="FE-S PROTEIN MATURATION AUXILIARY FACTOR YITW"/>
    <property type="match status" value="1"/>
</dbReference>
<dbReference type="RefSeq" id="WP_201362069.1">
    <property type="nucleotide sequence ID" value="NZ_BNJJ01000006.1"/>
</dbReference>
<dbReference type="Proteomes" id="UP000635565">
    <property type="component" value="Unassembled WGS sequence"/>
</dbReference>
<dbReference type="NCBIfam" id="TIGR02159">
    <property type="entry name" value="PA_CoA_Oxy4"/>
    <property type="match status" value="1"/>
</dbReference>
<sequence>MSEIIAHTSDGSLSEQQIWDALQTVPDPELPAISVVDMGIIRRIDIDVVSSSIRIVITPTFSGCPALSQIQASITERLLSLASHVEVAVTMQQPWTSDMLSESARQKLNKVGIAPPPHVGRGPLLPMLTQQALTCPHCGSRQTVLENPFGPTPCRAIAYCQQCHQPFEQFKPI</sequence>
<evidence type="ECO:0000259" key="1">
    <source>
        <dbReference type="Pfam" id="PF01883"/>
    </source>
</evidence>
<accession>A0ABQ3VE75</accession>
<feature type="domain" description="PaaD zinc beta ribbon" evidence="2">
    <location>
        <begin position="130"/>
        <end position="171"/>
    </location>
</feature>